<feature type="domain" description="Ionotropic glutamate receptor L-glutamate and glycine-binding" evidence="15">
    <location>
        <begin position="250"/>
        <end position="310"/>
    </location>
</feature>
<dbReference type="GO" id="GO:0005886">
    <property type="term" value="C:plasma membrane"/>
    <property type="evidence" value="ECO:0007669"/>
    <property type="project" value="UniProtKB-SubCell"/>
</dbReference>
<reference evidence="16 17" key="1">
    <citation type="submission" date="2018-04" db="EMBL/GenBank/DDBJ databases">
        <authorList>
            <person name="Zhang X."/>
            <person name="Yuan J."/>
            <person name="Li F."/>
            <person name="Xiang J."/>
        </authorList>
    </citation>
    <scope>NUCLEOTIDE SEQUENCE [LARGE SCALE GENOMIC DNA]</scope>
    <source>
        <tissue evidence="16">Muscle</tissue>
    </source>
</reference>
<evidence type="ECO:0000256" key="10">
    <source>
        <dbReference type="ARBA" id="ARBA00023180"/>
    </source>
</evidence>
<feature type="region of interest" description="Disordered" evidence="13">
    <location>
        <begin position="70"/>
        <end position="98"/>
    </location>
</feature>
<gene>
    <name evidence="16" type="ORF">C7M84_000413</name>
</gene>
<dbReference type="PANTHER" id="PTHR42643:SF42">
    <property type="entry name" value="IONOTROPIC GLUTAMATE RECEPTOR L-GLUTAMATE AND GLYCINE-BINDING DOMAIN-CONTAINING PROTEIN"/>
    <property type="match status" value="1"/>
</dbReference>
<sequence length="617" mass="67854">MRVGQPARVRVLTQWSEVKRNGFYSGRPHDPKRGSRPATDSGASASAWARWVLEAFGRLSREPASYVAVAGGSRGGDETNGASCGKQDKQTEDREEQEVLPAGISYEALRRGQHGTTPLLVAPLLSLADAASLGKLREAELRLRPWLLLCGPDFESLVSSIYFPLDNLVVLAVLGDAGRNTTLWEVYQPAPDLPQRLVHVVTYPDDPDHVASAGDSTPRGSCPSFSPDPWSRRRDLSGLTVRCSSVEEEPFIYHRRMPDGTVALSGTYGDLWNTITKELNFTGVCRVPPDGEWGAFRNGAWTGAVGQVVRGQADVAVAALDQTYDRAKVVGFPIGISLYSYVLVIKRPSSLDHMWTNYVREFTVDAWVVAVVSLLVSASCLTLVGCLSPYEESFSPGDAALMAVASFCNSGYVIDLRSTSGRLVFASLYAMTILLYAHYSSFLFSSLTYSKDETIQAVWQDLVRHRDLSASQSFGLVASGSHAFLLSRPQYLSKHQSCELKMLPTLYFSSQSSWPIAKNSSLLPVFRYHLRNLIHAGIYQRSVQYWRPRAYSCDSNLVFQPMGPQQVITAFMLLACMVGLALGLLAGERMCHVLLHGCAARQVGAARLRRRRVLACP</sequence>
<evidence type="ECO:0000256" key="14">
    <source>
        <dbReference type="SAM" id="Phobius"/>
    </source>
</evidence>
<keyword evidence="10" id="KW-0325">Glycoprotein</keyword>
<dbReference type="GO" id="GO:0050906">
    <property type="term" value="P:detection of stimulus involved in sensory perception"/>
    <property type="evidence" value="ECO:0007669"/>
    <property type="project" value="UniProtKB-ARBA"/>
</dbReference>
<feature type="region of interest" description="Disordered" evidence="13">
    <location>
        <begin position="21"/>
        <end position="42"/>
    </location>
</feature>
<keyword evidence="8 14" id="KW-0472">Membrane</keyword>
<evidence type="ECO:0000256" key="1">
    <source>
        <dbReference type="ARBA" id="ARBA00004651"/>
    </source>
</evidence>
<dbReference type="OrthoDB" id="6382689at2759"/>
<keyword evidence="5 14" id="KW-0812">Transmembrane</keyword>
<dbReference type="Proteomes" id="UP000283509">
    <property type="component" value="Unassembled WGS sequence"/>
</dbReference>
<dbReference type="AlphaFoldDB" id="A0A3R7SY80"/>
<protein>
    <recommendedName>
        <fullName evidence="15">Ionotropic glutamate receptor L-glutamate and glycine-binding domain-containing protein</fullName>
    </recommendedName>
</protein>
<dbReference type="Gene3D" id="1.10.287.70">
    <property type="match status" value="1"/>
</dbReference>
<evidence type="ECO:0000259" key="15">
    <source>
        <dbReference type="SMART" id="SM00918"/>
    </source>
</evidence>
<dbReference type="Gene3D" id="3.40.190.10">
    <property type="entry name" value="Periplasmic binding protein-like II"/>
    <property type="match status" value="1"/>
</dbReference>
<dbReference type="Pfam" id="PF10613">
    <property type="entry name" value="Lig_chan-Glu_bd"/>
    <property type="match status" value="1"/>
</dbReference>
<keyword evidence="7" id="KW-0406">Ion transport</keyword>
<keyword evidence="3" id="KW-0813">Transport</keyword>
<dbReference type="SMART" id="SM00918">
    <property type="entry name" value="Lig_chan-Glu_bd"/>
    <property type="match status" value="1"/>
</dbReference>
<dbReference type="InterPro" id="IPR052192">
    <property type="entry name" value="Insect_Ionotropic_Sensory_Rcpt"/>
</dbReference>
<evidence type="ECO:0000256" key="5">
    <source>
        <dbReference type="ARBA" id="ARBA00022692"/>
    </source>
</evidence>
<dbReference type="SUPFAM" id="SSF53850">
    <property type="entry name" value="Periplasmic binding protein-like II"/>
    <property type="match status" value="1"/>
</dbReference>
<evidence type="ECO:0000313" key="17">
    <source>
        <dbReference type="Proteomes" id="UP000283509"/>
    </source>
</evidence>
<feature type="transmembrane region" description="Helical" evidence="14">
    <location>
        <begin position="396"/>
        <end position="414"/>
    </location>
</feature>
<name>A0A3R7SY80_PENVA</name>
<evidence type="ECO:0000256" key="12">
    <source>
        <dbReference type="ARBA" id="ARBA00023303"/>
    </source>
</evidence>
<proteinExistence type="inferred from homology"/>
<accession>A0A3R7SY80</accession>
<evidence type="ECO:0000256" key="3">
    <source>
        <dbReference type="ARBA" id="ARBA00022448"/>
    </source>
</evidence>
<evidence type="ECO:0000256" key="4">
    <source>
        <dbReference type="ARBA" id="ARBA00022475"/>
    </source>
</evidence>
<dbReference type="PANTHER" id="PTHR42643">
    <property type="entry name" value="IONOTROPIC RECEPTOR 20A-RELATED"/>
    <property type="match status" value="1"/>
</dbReference>
<dbReference type="InterPro" id="IPR001320">
    <property type="entry name" value="Iontro_rcpt_C"/>
</dbReference>
<evidence type="ECO:0000256" key="7">
    <source>
        <dbReference type="ARBA" id="ARBA00023065"/>
    </source>
</evidence>
<organism evidence="16 17">
    <name type="scientific">Penaeus vannamei</name>
    <name type="common">Whiteleg shrimp</name>
    <name type="synonym">Litopenaeus vannamei</name>
    <dbReference type="NCBI Taxonomy" id="6689"/>
    <lineage>
        <taxon>Eukaryota</taxon>
        <taxon>Metazoa</taxon>
        <taxon>Ecdysozoa</taxon>
        <taxon>Arthropoda</taxon>
        <taxon>Crustacea</taxon>
        <taxon>Multicrustacea</taxon>
        <taxon>Malacostraca</taxon>
        <taxon>Eumalacostraca</taxon>
        <taxon>Eucarida</taxon>
        <taxon>Decapoda</taxon>
        <taxon>Dendrobranchiata</taxon>
        <taxon>Penaeoidea</taxon>
        <taxon>Penaeidae</taxon>
        <taxon>Penaeus</taxon>
    </lineage>
</organism>
<evidence type="ECO:0000256" key="2">
    <source>
        <dbReference type="ARBA" id="ARBA00008685"/>
    </source>
</evidence>
<keyword evidence="17" id="KW-1185">Reference proteome</keyword>
<evidence type="ECO:0000256" key="6">
    <source>
        <dbReference type="ARBA" id="ARBA00022989"/>
    </source>
</evidence>
<evidence type="ECO:0000256" key="11">
    <source>
        <dbReference type="ARBA" id="ARBA00023286"/>
    </source>
</evidence>
<feature type="transmembrane region" description="Helical" evidence="14">
    <location>
        <begin position="366"/>
        <end position="390"/>
    </location>
</feature>
<reference evidence="16 17" key="2">
    <citation type="submission" date="2019-01" db="EMBL/GenBank/DDBJ databases">
        <title>The decoding of complex shrimp genome reveals the adaptation for benthos swimmer, frequently molting mechanism and breeding impact on genome.</title>
        <authorList>
            <person name="Sun Y."/>
            <person name="Gao Y."/>
            <person name="Yu Y."/>
        </authorList>
    </citation>
    <scope>NUCLEOTIDE SEQUENCE [LARGE SCALE GENOMIC DNA]</scope>
    <source>
        <tissue evidence="16">Muscle</tissue>
    </source>
</reference>
<comment type="subcellular location">
    <subcellularLocation>
        <location evidence="1">Cell membrane</location>
        <topology evidence="1">Multi-pass membrane protein</topology>
    </subcellularLocation>
</comment>
<evidence type="ECO:0000313" key="16">
    <source>
        <dbReference type="EMBL" id="ROT80853.1"/>
    </source>
</evidence>
<feature type="transmembrane region" description="Helical" evidence="14">
    <location>
        <begin position="329"/>
        <end position="345"/>
    </location>
</feature>
<evidence type="ECO:0000256" key="8">
    <source>
        <dbReference type="ARBA" id="ARBA00023136"/>
    </source>
</evidence>
<keyword evidence="11" id="KW-1071">Ligand-gated ion channel</keyword>
<comment type="caution">
    <text evidence="16">The sequence shown here is derived from an EMBL/GenBank/DDBJ whole genome shotgun (WGS) entry which is preliminary data.</text>
</comment>
<feature type="transmembrane region" description="Helical" evidence="14">
    <location>
        <begin position="567"/>
        <end position="586"/>
    </location>
</feature>
<dbReference type="Pfam" id="PF00060">
    <property type="entry name" value="Lig_chan"/>
    <property type="match status" value="1"/>
</dbReference>
<evidence type="ECO:0000256" key="9">
    <source>
        <dbReference type="ARBA" id="ARBA00023170"/>
    </source>
</evidence>
<keyword evidence="6 14" id="KW-1133">Transmembrane helix</keyword>
<comment type="similarity">
    <text evidence="2">Belongs to the glutamate-gated ion channel (TC 1.A.10.1) family.</text>
</comment>
<keyword evidence="9" id="KW-0675">Receptor</keyword>
<keyword evidence="12" id="KW-0407">Ion channel</keyword>
<dbReference type="InterPro" id="IPR019594">
    <property type="entry name" value="Glu/Gly-bd"/>
</dbReference>
<dbReference type="EMBL" id="QCYY01001058">
    <property type="protein sequence ID" value="ROT80853.1"/>
    <property type="molecule type" value="Genomic_DNA"/>
</dbReference>
<evidence type="ECO:0000256" key="13">
    <source>
        <dbReference type="SAM" id="MobiDB-lite"/>
    </source>
</evidence>
<feature type="transmembrane region" description="Helical" evidence="14">
    <location>
        <begin position="421"/>
        <end position="439"/>
    </location>
</feature>
<keyword evidence="4" id="KW-1003">Cell membrane</keyword>
<dbReference type="GO" id="GO:0015276">
    <property type="term" value="F:ligand-gated monoatomic ion channel activity"/>
    <property type="evidence" value="ECO:0007669"/>
    <property type="project" value="InterPro"/>
</dbReference>